<dbReference type="RefSeq" id="WP_189170949.1">
    <property type="nucleotide sequence ID" value="NZ_BMQB01000006.1"/>
</dbReference>
<evidence type="ECO:0000313" key="7">
    <source>
        <dbReference type="EMBL" id="GGJ99868.1"/>
    </source>
</evidence>
<reference evidence="7" key="1">
    <citation type="journal article" date="2014" name="Int. J. Syst. Evol. Microbiol.">
        <title>Complete genome sequence of Corynebacterium casei LMG S-19264T (=DSM 44701T), isolated from a smear-ripened cheese.</title>
        <authorList>
            <consortium name="US DOE Joint Genome Institute (JGI-PGF)"/>
            <person name="Walter F."/>
            <person name="Albersmeier A."/>
            <person name="Kalinowski J."/>
            <person name="Ruckert C."/>
        </authorList>
    </citation>
    <scope>NUCLEOTIDE SEQUENCE</scope>
    <source>
        <strain evidence="7">JCM 3090</strain>
    </source>
</reference>
<dbReference type="GO" id="GO:0012505">
    <property type="term" value="C:endomembrane system"/>
    <property type="evidence" value="ECO:0007669"/>
    <property type="project" value="UniProtKB-SubCell"/>
</dbReference>
<evidence type="ECO:0000256" key="5">
    <source>
        <dbReference type="SAM" id="MobiDB-lite"/>
    </source>
</evidence>
<feature type="region of interest" description="Disordered" evidence="5">
    <location>
        <begin position="1"/>
        <end position="21"/>
    </location>
</feature>
<accession>A0A8J3FA78</accession>
<dbReference type="EMBL" id="BMQB01000006">
    <property type="protein sequence ID" value="GGJ99868.1"/>
    <property type="molecule type" value="Genomic_DNA"/>
</dbReference>
<evidence type="ECO:0000256" key="3">
    <source>
        <dbReference type="ARBA" id="ARBA00022989"/>
    </source>
</evidence>
<gene>
    <name evidence="7" type="ORF">GCM10010123_32180</name>
</gene>
<dbReference type="Proteomes" id="UP000649739">
    <property type="component" value="Unassembled WGS sequence"/>
</dbReference>
<comment type="subcellular location">
    <subcellularLocation>
        <location evidence="1">Endomembrane system</location>
        <topology evidence="1">Multi-pass membrane protein</topology>
    </subcellularLocation>
</comment>
<name>A0A8J3FA78_9ACTN</name>
<feature type="domain" description="DUF1232" evidence="6">
    <location>
        <begin position="74"/>
        <end position="110"/>
    </location>
</feature>
<protein>
    <recommendedName>
        <fullName evidence="6">DUF1232 domain-containing protein</fullName>
    </recommendedName>
</protein>
<feature type="compositionally biased region" description="Low complexity" evidence="5">
    <location>
        <begin position="12"/>
        <end position="21"/>
    </location>
</feature>
<keyword evidence="8" id="KW-1185">Reference proteome</keyword>
<keyword evidence="2" id="KW-0812">Transmembrane</keyword>
<reference evidence="7" key="2">
    <citation type="submission" date="2020-09" db="EMBL/GenBank/DDBJ databases">
        <authorList>
            <person name="Sun Q."/>
            <person name="Ohkuma M."/>
        </authorList>
    </citation>
    <scope>NUCLEOTIDE SEQUENCE</scope>
    <source>
        <strain evidence="7">JCM 3090</strain>
    </source>
</reference>
<proteinExistence type="predicted"/>
<dbReference type="AlphaFoldDB" id="A0A8J3FA78"/>
<keyword evidence="4" id="KW-0472">Membrane</keyword>
<evidence type="ECO:0000256" key="2">
    <source>
        <dbReference type="ARBA" id="ARBA00022692"/>
    </source>
</evidence>
<organism evidence="7 8">
    <name type="scientific">Pilimelia anulata</name>
    <dbReference type="NCBI Taxonomy" id="53371"/>
    <lineage>
        <taxon>Bacteria</taxon>
        <taxon>Bacillati</taxon>
        <taxon>Actinomycetota</taxon>
        <taxon>Actinomycetes</taxon>
        <taxon>Micromonosporales</taxon>
        <taxon>Micromonosporaceae</taxon>
        <taxon>Pilimelia</taxon>
    </lineage>
</organism>
<dbReference type="Pfam" id="PF06803">
    <property type="entry name" value="DUF1232"/>
    <property type="match status" value="1"/>
</dbReference>
<comment type="caution">
    <text evidence="7">The sequence shown here is derived from an EMBL/GenBank/DDBJ whole genome shotgun (WGS) entry which is preliminary data.</text>
</comment>
<sequence>MTSTGRAGAGQGRTYAGRSSAAGRGLRRATAFRALWRALTAGARGGPSIGARLAALPRMLRASLRGEYDAGSRILLMAAAALYVVSPIDAVPEIFLAVLGLVDDAVVITWLAGSLLAETERFLEWERRRAGTIDGDVLP</sequence>
<evidence type="ECO:0000256" key="1">
    <source>
        <dbReference type="ARBA" id="ARBA00004127"/>
    </source>
</evidence>
<evidence type="ECO:0000259" key="6">
    <source>
        <dbReference type="Pfam" id="PF06803"/>
    </source>
</evidence>
<dbReference type="InterPro" id="IPR010652">
    <property type="entry name" value="DUF1232"/>
</dbReference>
<keyword evidence="3" id="KW-1133">Transmembrane helix</keyword>
<evidence type="ECO:0000313" key="8">
    <source>
        <dbReference type="Proteomes" id="UP000649739"/>
    </source>
</evidence>
<evidence type="ECO:0000256" key="4">
    <source>
        <dbReference type="ARBA" id="ARBA00023136"/>
    </source>
</evidence>